<feature type="region of interest" description="Disordered" evidence="1">
    <location>
        <begin position="736"/>
        <end position="759"/>
    </location>
</feature>
<organism evidence="3 4">
    <name type="scientific">Anaeramoeba ignava</name>
    <name type="common">Anaerobic marine amoeba</name>
    <dbReference type="NCBI Taxonomy" id="1746090"/>
    <lineage>
        <taxon>Eukaryota</taxon>
        <taxon>Metamonada</taxon>
        <taxon>Anaeramoebidae</taxon>
        <taxon>Anaeramoeba</taxon>
    </lineage>
</organism>
<dbReference type="GO" id="GO:0016787">
    <property type="term" value="F:hydrolase activity"/>
    <property type="evidence" value="ECO:0007669"/>
    <property type="project" value="UniProtKB-ARBA"/>
</dbReference>
<sequence>MTGIFEFKKIVSTESPMFSQNNVDSIHNDANPESTIGKTRLHSENKVVVVIFDGVRWDYMQTNKELMALLQNNSFVQDSKMFRMETSLPSMSVPNWLTIITGSQPELTGVLGNLMIPETHFDSMFNEAKNYNLSRVITASPWFGNIVKSTLPYLGGDATIATNVGAEDIDRATADPADYLRGSVAIQAIQQNYNLVLLHMSDVDIQGHAYGVDPKFNKDDSYNKALTNKTKILQSIIDELDNDTVLFWLSDHGQVDRGGHGGTDPTEMNVPLVIYKKNSNFHSMNVPSGRPRFREKVSSDYDGPEIDMSNFPQFEWPVVSNIDVAPTICALLGIPVPRTSPGCVLLLKSFWKLVLQLRQKMILILTAFLNKKQSLLPAEQVNCVHDFADYYDNNKKSTVRLYTFRNVILDLLIESLFVIGLIYIMSRYTFSDFKSIFKKPRLIFLNYRRSNVIAFLFSLIAVMVYFLISILLFFGLERGYGYKRWESTLVHAPVVIPIYMSYIIIPSTIMEYLVIRLYHGPYLIFKKFETNGSKMDKFKTLLINIRIALFSATRVRDVKMIYLIKIYLLFWTVISIFFLFLMMSGFTFILPLIFRIHFISKSTWGYHFRILTVLFISYPLIIGQLIQMATWPKFSPNTAFFDTLFQVGIQKDAIKGKKKQEQIDSKIDFTILDRNHTNQFAKNENFADIFFSNPNTIYSSVSNKLVHTITDHLVNEKNEINDEALLNEDKFQDLHFDSQDSSQREREFEDIKENDTDDK</sequence>
<proteinExistence type="predicted"/>
<keyword evidence="2" id="KW-0472">Membrane</keyword>
<keyword evidence="2" id="KW-0812">Transmembrane</keyword>
<evidence type="ECO:0000256" key="2">
    <source>
        <dbReference type="SAM" id="Phobius"/>
    </source>
</evidence>
<dbReference type="PANTHER" id="PTHR10151:SF120">
    <property type="entry name" value="BIS(5'-ADENOSYL)-TRIPHOSPHATASE"/>
    <property type="match status" value="1"/>
</dbReference>
<dbReference type="OrthoDB" id="445007at2759"/>
<keyword evidence="2" id="KW-1133">Transmembrane helix</keyword>
<feature type="transmembrane region" description="Helical" evidence="2">
    <location>
        <begin position="496"/>
        <end position="518"/>
    </location>
</feature>
<dbReference type="OMA" id="HTIDEWE"/>
<dbReference type="Gene3D" id="3.40.720.10">
    <property type="entry name" value="Alkaline Phosphatase, subunit A"/>
    <property type="match status" value="1"/>
</dbReference>
<gene>
    <name evidence="3" type="ORF">M0811_01933</name>
</gene>
<dbReference type="InterPro" id="IPR017850">
    <property type="entry name" value="Alkaline_phosphatase_core_sf"/>
</dbReference>
<evidence type="ECO:0000256" key="1">
    <source>
        <dbReference type="SAM" id="MobiDB-lite"/>
    </source>
</evidence>
<dbReference type="EMBL" id="JAPDFW010000092">
    <property type="protein sequence ID" value="KAJ5070952.1"/>
    <property type="molecule type" value="Genomic_DNA"/>
</dbReference>
<feature type="transmembrane region" description="Helical" evidence="2">
    <location>
        <begin position="407"/>
        <end position="430"/>
    </location>
</feature>
<accession>A0A9Q0LDM8</accession>
<feature type="transmembrane region" description="Helical" evidence="2">
    <location>
        <begin position="566"/>
        <end position="594"/>
    </location>
</feature>
<dbReference type="Proteomes" id="UP001149090">
    <property type="component" value="Unassembled WGS sequence"/>
</dbReference>
<feature type="transmembrane region" description="Helical" evidence="2">
    <location>
        <begin position="451"/>
        <end position="476"/>
    </location>
</feature>
<keyword evidence="4" id="KW-1185">Reference proteome</keyword>
<dbReference type="Pfam" id="PF01663">
    <property type="entry name" value="Phosphodiest"/>
    <property type="match status" value="1"/>
</dbReference>
<dbReference type="InterPro" id="IPR002591">
    <property type="entry name" value="Phosphodiest/P_Trfase"/>
</dbReference>
<evidence type="ECO:0000313" key="3">
    <source>
        <dbReference type="EMBL" id="KAJ5070952.1"/>
    </source>
</evidence>
<dbReference type="SUPFAM" id="SSF53649">
    <property type="entry name" value="Alkaline phosphatase-like"/>
    <property type="match status" value="1"/>
</dbReference>
<evidence type="ECO:0000313" key="4">
    <source>
        <dbReference type="Proteomes" id="UP001149090"/>
    </source>
</evidence>
<comment type="caution">
    <text evidence="3">The sequence shown here is derived from an EMBL/GenBank/DDBJ whole genome shotgun (WGS) entry which is preliminary data.</text>
</comment>
<name>A0A9Q0LDM8_ANAIG</name>
<dbReference type="PANTHER" id="PTHR10151">
    <property type="entry name" value="ECTONUCLEOTIDE PYROPHOSPHATASE/PHOSPHODIESTERASE"/>
    <property type="match status" value="1"/>
</dbReference>
<protein>
    <submittedName>
        <fullName evidence="3">Ectonucleotide pyrophosphatase/phosphodiesterase family member 5</fullName>
    </submittedName>
</protein>
<dbReference type="AlphaFoldDB" id="A0A9Q0LDM8"/>
<feature type="transmembrane region" description="Helical" evidence="2">
    <location>
        <begin position="606"/>
        <end position="626"/>
    </location>
</feature>
<reference evidence="3" key="1">
    <citation type="submission" date="2022-10" db="EMBL/GenBank/DDBJ databases">
        <title>Novel sulphate-reducing endosymbionts in the free-living metamonad Anaeramoeba.</title>
        <authorList>
            <person name="Jerlstrom-Hultqvist J."/>
            <person name="Cepicka I."/>
            <person name="Gallot-Lavallee L."/>
            <person name="Salas-Leiva D."/>
            <person name="Curtis B.A."/>
            <person name="Zahonova K."/>
            <person name="Pipaliya S."/>
            <person name="Dacks J."/>
            <person name="Roger A.J."/>
        </authorList>
    </citation>
    <scope>NUCLEOTIDE SEQUENCE</scope>
    <source>
        <strain evidence="3">BMAN</strain>
    </source>
</reference>